<sequence>MLKLINPLKGHNFLKMSKKYLLQIQNSPLHIKCVYSLMGDKKDSELFAVHPINNVNFKIQLFFLKLFNNLPFNFEDLLLGSNKIINKISNCVKSNRLKDIEHLFDNEIYSKFEQRLTDTSQDFRKQYIHSINKSFFMATLLNDPFFDKNVPLFSFQSKFFISLKNDVQVADMVPSKLIFTLASFRLFNNINDNHGWKVKDVNFDGFKLEK</sequence>
<gene>
    <name evidence="1" type="ORF">A3Q56_05133</name>
</gene>
<keyword evidence="2" id="KW-1185">Reference proteome</keyword>
<reference evidence="1 2" key="1">
    <citation type="submission" date="2016-04" db="EMBL/GenBank/DDBJ databases">
        <title>The genome of Intoshia linei affirms orthonectids as highly simplified spiralians.</title>
        <authorList>
            <person name="Mikhailov K.V."/>
            <person name="Slusarev G.S."/>
            <person name="Nikitin M.A."/>
            <person name="Logacheva M.D."/>
            <person name="Penin A."/>
            <person name="Aleoshin V."/>
            <person name="Panchin Y.V."/>
        </authorList>
    </citation>
    <scope>NUCLEOTIDE SEQUENCE [LARGE SCALE GENOMIC DNA]</scope>
    <source>
        <strain evidence="1">Intl2013</strain>
        <tissue evidence="1">Whole animal</tissue>
    </source>
</reference>
<evidence type="ECO:0000313" key="2">
    <source>
        <dbReference type="Proteomes" id="UP000078046"/>
    </source>
</evidence>
<dbReference type="Proteomes" id="UP000078046">
    <property type="component" value="Unassembled WGS sequence"/>
</dbReference>
<evidence type="ECO:0000313" key="1">
    <source>
        <dbReference type="EMBL" id="OAF67131.1"/>
    </source>
</evidence>
<comment type="caution">
    <text evidence="1">The sequence shown here is derived from an EMBL/GenBank/DDBJ whole genome shotgun (WGS) entry which is preliminary data.</text>
</comment>
<name>A0A177B0H7_9BILA</name>
<dbReference type="AlphaFoldDB" id="A0A177B0H7"/>
<dbReference type="EMBL" id="LWCA01000740">
    <property type="protein sequence ID" value="OAF67131.1"/>
    <property type="molecule type" value="Genomic_DNA"/>
</dbReference>
<proteinExistence type="predicted"/>
<accession>A0A177B0H7</accession>
<protein>
    <submittedName>
        <fullName evidence="1">Uncharacterized protein</fullName>
    </submittedName>
</protein>
<organism evidence="1 2">
    <name type="scientific">Intoshia linei</name>
    <dbReference type="NCBI Taxonomy" id="1819745"/>
    <lineage>
        <taxon>Eukaryota</taxon>
        <taxon>Metazoa</taxon>
        <taxon>Spiralia</taxon>
        <taxon>Lophotrochozoa</taxon>
        <taxon>Mesozoa</taxon>
        <taxon>Orthonectida</taxon>
        <taxon>Rhopaluridae</taxon>
        <taxon>Intoshia</taxon>
    </lineage>
</organism>